<proteinExistence type="predicted"/>
<protein>
    <submittedName>
        <fullName evidence="1">Uncharacterized protein</fullName>
    </submittedName>
</protein>
<dbReference type="EMBL" id="AGZG01000115">
    <property type="protein sequence ID" value="EKB62216.1"/>
    <property type="molecule type" value="Genomic_DNA"/>
</dbReference>
<comment type="caution">
    <text evidence="1">The sequence shown here is derived from an EMBL/GenBank/DDBJ whole genome shotgun (WGS) entry which is preliminary data.</text>
</comment>
<evidence type="ECO:0000313" key="1">
    <source>
        <dbReference type="EMBL" id="EKB62216.1"/>
    </source>
</evidence>
<name>K1M4B4_9LACO</name>
<sequence>MLDIKKITKHGQDSMLFDCDNCNNTVNIDFFDLLKAEDNPHCPICGAGGNHLTLVE</sequence>
<dbReference type="HOGENOM" id="CLU_2862087_0_0_9"/>
<gene>
    <name evidence="1" type="ORF">HMPREF9249_02439</name>
</gene>
<organism evidence="1 2">
    <name type="scientific">Lactobacillus crispatus FB077-07</name>
    <dbReference type="NCBI Taxonomy" id="883092"/>
    <lineage>
        <taxon>Bacteria</taxon>
        <taxon>Bacillati</taxon>
        <taxon>Bacillota</taxon>
        <taxon>Bacilli</taxon>
        <taxon>Lactobacillales</taxon>
        <taxon>Lactobacillaceae</taxon>
        <taxon>Lactobacillus</taxon>
    </lineage>
</organism>
<dbReference type="Proteomes" id="UP000004722">
    <property type="component" value="Unassembled WGS sequence"/>
</dbReference>
<evidence type="ECO:0000313" key="2">
    <source>
        <dbReference type="Proteomes" id="UP000004722"/>
    </source>
</evidence>
<dbReference type="PATRIC" id="fig|883092.3.peg.2421"/>
<accession>K1M4B4</accession>
<reference evidence="1 2" key="1">
    <citation type="submission" date="2012-07" db="EMBL/GenBank/DDBJ databases">
        <title>The Genome Sequence of Lactobacillus crispatus FB077-07.</title>
        <authorList>
            <consortium name="The Broad Institute Genome Sequencing Platform"/>
            <person name="Earl A."/>
            <person name="Ward D."/>
            <person name="Feldgarden M."/>
            <person name="Gevers D."/>
            <person name="Saerens B."/>
            <person name="Vaneechoutte M."/>
            <person name="Walker B."/>
            <person name="Young S.K."/>
            <person name="Zeng Q."/>
            <person name="Gargeya S."/>
            <person name="Fitzgerald M."/>
            <person name="Haas B."/>
            <person name="Abouelleil A."/>
            <person name="Alvarado L."/>
            <person name="Arachchi H.M."/>
            <person name="Berlin A.M."/>
            <person name="Chapman S.B."/>
            <person name="Goldberg J."/>
            <person name="Griggs A."/>
            <person name="Gujja S."/>
            <person name="Hansen M."/>
            <person name="Howarth C."/>
            <person name="Imamovic A."/>
            <person name="Larimer J."/>
            <person name="McCowen C."/>
            <person name="Montmayeur A."/>
            <person name="Murphy C."/>
            <person name="Neiman D."/>
            <person name="Pearson M."/>
            <person name="Priest M."/>
            <person name="Roberts A."/>
            <person name="Saif S."/>
            <person name="Shea T."/>
            <person name="Sisk P."/>
            <person name="Sykes S."/>
            <person name="Wortman J."/>
            <person name="Nusbaum C."/>
            <person name="Birren B."/>
        </authorList>
    </citation>
    <scope>NUCLEOTIDE SEQUENCE [LARGE SCALE GENOMIC DNA]</scope>
    <source>
        <strain evidence="1 2">FB077-07</strain>
    </source>
</reference>
<dbReference type="RefSeq" id="WP_005729929.1">
    <property type="nucleotide sequence ID" value="NZ_JH932275.1"/>
</dbReference>
<dbReference type="AlphaFoldDB" id="K1M4B4"/>